<feature type="domain" description="TIL" evidence="2">
    <location>
        <begin position="28"/>
        <end position="90"/>
    </location>
</feature>
<evidence type="ECO:0000313" key="4">
    <source>
        <dbReference type="Proteomes" id="UP001303046"/>
    </source>
</evidence>
<evidence type="ECO:0000256" key="1">
    <source>
        <dbReference type="ARBA" id="ARBA00022900"/>
    </source>
</evidence>
<keyword evidence="1" id="KW-0646">Protease inhibitor</keyword>
<dbReference type="InterPro" id="IPR002919">
    <property type="entry name" value="TIL_dom"/>
</dbReference>
<dbReference type="InterPro" id="IPR036084">
    <property type="entry name" value="Ser_inhib-like_sf"/>
</dbReference>
<accession>A0ABR1C4T7</accession>
<name>A0ABR1C4T7_NECAM</name>
<sequence length="227" mass="26967">MPRRFHGRRLHRQIPHYPARNEKHAAYCSVREYHVTCGPERHCDKSCDNMYSPPHCYHDATNPKCYFPRCLCKEGFVRNALGHCIWEHQCPNRYSEPNKNSTDSDGMVMEFVPFVRPRHRARKARHPHRHRRLQLEILVQNENDLPRPPLETRNFASLNGWCTRTSRDRLRLVHFQRLVEILPSFAPFSLIVTMEMLTDRFVTFLSSRSPDCSVLSWSCRSTRRPTR</sequence>
<dbReference type="SUPFAM" id="SSF57567">
    <property type="entry name" value="Serine protease inhibitors"/>
    <property type="match status" value="1"/>
</dbReference>
<keyword evidence="1" id="KW-0722">Serine protease inhibitor</keyword>
<proteinExistence type="predicted"/>
<dbReference type="Gene3D" id="2.10.25.10">
    <property type="entry name" value="Laminin"/>
    <property type="match status" value="1"/>
</dbReference>
<organism evidence="3 4">
    <name type="scientific">Necator americanus</name>
    <name type="common">Human hookworm</name>
    <dbReference type="NCBI Taxonomy" id="51031"/>
    <lineage>
        <taxon>Eukaryota</taxon>
        <taxon>Metazoa</taxon>
        <taxon>Ecdysozoa</taxon>
        <taxon>Nematoda</taxon>
        <taxon>Chromadorea</taxon>
        <taxon>Rhabditida</taxon>
        <taxon>Rhabditina</taxon>
        <taxon>Rhabditomorpha</taxon>
        <taxon>Strongyloidea</taxon>
        <taxon>Ancylostomatidae</taxon>
        <taxon>Bunostominae</taxon>
        <taxon>Necator</taxon>
    </lineage>
</organism>
<dbReference type="EMBL" id="JAVFWL010000002">
    <property type="protein sequence ID" value="KAK6733532.1"/>
    <property type="molecule type" value="Genomic_DNA"/>
</dbReference>
<keyword evidence="4" id="KW-1185">Reference proteome</keyword>
<protein>
    <recommendedName>
        <fullName evidence="2">TIL domain-containing protein</fullName>
    </recommendedName>
</protein>
<evidence type="ECO:0000313" key="3">
    <source>
        <dbReference type="EMBL" id="KAK6733532.1"/>
    </source>
</evidence>
<reference evidence="3 4" key="1">
    <citation type="submission" date="2023-08" db="EMBL/GenBank/DDBJ databases">
        <title>A Necator americanus chromosomal reference genome.</title>
        <authorList>
            <person name="Ilik V."/>
            <person name="Petrzelkova K.J."/>
            <person name="Pardy F."/>
            <person name="Fuh T."/>
            <person name="Niatou-Singa F.S."/>
            <person name="Gouil Q."/>
            <person name="Baker L."/>
            <person name="Ritchie M.E."/>
            <person name="Jex A.R."/>
            <person name="Gazzola D."/>
            <person name="Li H."/>
            <person name="Toshio Fujiwara R."/>
            <person name="Zhan B."/>
            <person name="Aroian R.V."/>
            <person name="Pafco B."/>
            <person name="Schwarz E.M."/>
        </authorList>
    </citation>
    <scope>NUCLEOTIDE SEQUENCE [LARGE SCALE GENOMIC DNA]</scope>
    <source>
        <strain evidence="3 4">Aroian</strain>
        <tissue evidence="3">Whole animal</tissue>
    </source>
</reference>
<dbReference type="Pfam" id="PF01826">
    <property type="entry name" value="TIL"/>
    <property type="match status" value="1"/>
</dbReference>
<gene>
    <name evidence="3" type="primary">Necator_chrII.g5135</name>
    <name evidence="3" type="ORF">RB195_017343</name>
</gene>
<dbReference type="Proteomes" id="UP001303046">
    <property type="component" value="Unassembled WGS sequence"/>
</dbReference>
<comment type="caution">
    <text evidence="3">The sequence shown here is derived from an EMBL/GenBank/DDBJ whole genome shotgun (WGS) entry which is preliminary data.</text>
</comment>
<dbReference type="CDD" id="cd19941">
    <property type="entry name" value="TIL"/>
    <property type="match status" value="1"/>
</dbReference>
<evidence type="ECO:0000259" key="2">
    <source>
        <dbReference type="Pfam" id="PF01826"/>
    </source>
</evidence>